<dbReference type="GO" id="GO:0005506">
    <property type="term" value="F:iron ion binding"/>
    <property type="evidence" value="ECO:0007669"/>
    <property type="project" value="InterPro"/>
</dbReference>
<keyword evidence="12" id="KW-1185">Reference proteome</keyword>
<name>A0A0D2PTX9_HYPSF</name>
<evidence type="ECO:0000256" key="5">
    <source>
        <dbReference type="ARBA" id="ARBA00022723"/>
    </source>
</evidence>
<dbReference type="EMBL" id="KN817545">
    <property type="protein sequence ID" value="KJA23100.1"/>
    <property type="molecule type" value="Genomic_DNA"/>
</dbReference>
<evidence type="ECO:0000256" key="9">
    <source>
        <dbReference type="PIRSR" id="PIRSR602401-1"/>
    </source>
</evidence>
<dbReference type="STRING" id="945553.A0A0D2PTX9"/>
<evidence type="ECO:0000256" key="2">
    <source>
        <dbReference type="ARBA" id="ARBA00005179"/>
    </source>
</evidence>
<comment type="similarity">
    <text evidence="3 10">Belongs to the cytochrome P450 family.</text>
</comment>
<evidence type="ECO:0000256" key="3">
    <source>
        <dbReference type="ARBA" id="ARBA00010617"/>
    </source>
</evidence>
<dbReference type="GO" id="GO:0016705">
    <property type="term" value="F:oxidoreductase activity, acting on paired donors, with incorporation or reduction of molecular oxygen"/>
    <property type="evidence" value="ECO:0007669"/>
    <property type="project" value="InterPro"/>
</dbReference>
<keyword evidence="7 9" id="KW-0408">Iron</keyword>
<organism evidence="11 12">
    <name type="scientific">Hypholoma sublateritium (strain FD-334 SS-4)</name>
    <dbReference type="NCBI Taxonomy" id="945553"/>
    <lineage>
        <taxon>Eukaryota</taxon>
        <taxon>Fungi</taxon>
        <taxon>Dikarya</taxon>
        <taxon>Basidiomycota</taxon>
        <taxon>Agaricomycotina</taxon>
        <taxon>Agaricomycetes</taxon>
        <taxon>Agaricomycetidae</taxon>
        <taxon>Agaricales</taxon>
        <taxon>Agaricineae</taxon>
        <taxon>Strophariaceae</taxon>
        <taxon>Hypholoma</taxon>
    </lineage>
</organism>
<evidence type="ECO:0000256" key="8">
    <source>
        <dbReference type="ARBA" id="ARBA00023033"/>
    </source>
</evidence>
<dbReference type="GO" id="GO:0020037">
    <property type="term" value="F:heme binding"/>
    <property type="evidence" value="ECO:0007669"/>
    <property type="project" value="InterPro"/>
</dbReference>
<accession>A0A0D2PTX9</accession>
<feature type="binding site" description="axial binding residue" evidence="9">
    <location>
        <position position="442"/>
    </location>
    <ligand>
        <name>heme</name>
        <dbReference type="ChEBI" id="CHEBI:30413"/>
    </ligand>
    <ligandPart>
        <name>Fe</name>
        <dbReference type="ChEBI" id="CHEBI:18248"/>
    </ligandPart>
</feature>
<evidence type="ECO:0000256" key="6">
    <source>
        <dbReference type="ARBA" id="ARBA00023002"/>
    </source>
</evidence>
<dbReference type="InterPro" id="IPR002401">
    <property type="entry name" value="Cyt_P450_E_grp-I"/>
</dbReference>
<evidence type="ECO:0000256" key="4">
    <source>
        <dbReference type="ARBA" id="ARBA00022617"/>
    </source>
</evidence>
<dbReference type="PANTHER" id="PTHR46300">
    <property type="entry name" value="P450, PUTATIVE (EUROFUNG)-RELATED-RELATED"/>
    <property type="match status" value="1"/>
</dbReference>
<dbReference type="Pfam" id="PF00067">
    <property type="entry name" value="p450"/>
    <property type="match status" value="1"/>
</dbReference>
<sequence>MDTLLPEYTAAVLVLSLSAAVSLWALIWNCQSLLSKLPYPPGPAPTSVISGNKSQITSTPRVWRKYKEWAEQYGNIIYLRSYRQPIIIINSFEDAVELLEKRSRIYSSRPVSPMYKLMGFNNSTAMREYGPEWRKHRRIFQQSFKPDSSLTYRPIQTRKMYDMLHRFLNTPEDFEAHIKTLAGSIVLLLIYGYDVAPKDDHYVKLVESTRPAFALGLSPKWLVNNFPVLRHIPSWFPGASFKQYASAMSCRNIEAREETYKYAMTAPASSGSMHTPLVCSLSENYSSPTDLSLLKEAAASGYGAGVGTTQSTIMIFMEAMILFPDVQKKAQADVDRVTRGKRLPEYDDQESLPYIQALVREVVRWKPLLPLGLAHANNENDTYKGYYIPKDSIVHPNVWAMTRDPLRYKDPENFNPNRFLTAEGGLNDDDMTYVFGFGRRICPGRHLGLATVWLAVATILASFDLGRKKDASGNDLPLSIKYTEFGLSSYPLPFECSITPRSEDARQLILEKRYQA</sequence>
<proteinExistence type="inferred from homology"/>
<dbReference type="Proteomes" id="UP000054270">
    <property type="component" value="Unassembled WGS sequence"/>
</dbReference>
<dbReference type="PRINTS" id="PR00463">
    <property type="entry name" value="EP450I"/>
</dbReference>
<dbReference type="InterPro" id="IPR050364">
    <property type="entry name" value="Cytochrome_P450_fung"/>
</dbReference>
<dbReference type="Gene3D" id="1.10.630.10">
    <property type="entry name" value="Cytochrome P450"/>
    <property type="match status" value="1"/>
</dbReference>
<dbReference type="PROSITE" id="PS00086">
    <property type="entry name" value="CYTOCHROME_P450"/>
    <property type="match status" value="1"/>
</dbReference>
<comment type="cofactor">
    <cofactor evidence="1 9">
        <name>heme</name>
        <dbReference type="ChEBI" id="CHEBI:30413"/>
    </cofactor>
</comment>
<keyword evidence="4 9" id="KW-0349">Heme</keyword>
<dbReference type="SUPFAM" id="SSF48264">
    <property type="entry name" value="Cytochrome P450"/>
    <property type="match status" value="1"/>
</dbReference>
<reference evidence="12" key="1">
    <citation type="submission" date="2014-04" db="EMBL/GenBank/DDBJ databases">
        <title>Evolutionary Origins and Diversification of the Mycorrhizal Mutualists.</title>
        <authorList>
            <consortium name="DOE Joint Genome Institute"/>
            <consortium name="Mycorrhizal Genomics Consortium"/>
            <person name="Kohler A."/>
            <person name="Kuo A."/>
            <person name="Nagy L.G."/>
            <person name="Floudas D."/>
            <person name="Copeland A."/>
            <person name="Barry K.W."/>
            <person name="Cichocki N."/>
            <person name="Veneault-Fourrey C."/>
            <person name="LaButti K."/>
            <person name="Lindquist E.A."/>
            <person name="Lipzen A."/>
            <person name="Lundell T."/>
            <person name="Morin E."/>
            <person name="Murat C."/>
            <person name="Riley R."/>
            <person name="Ohm R."/>
            <person name="Sun H."/>
            <person name="Tunlid A."/>
            <person name="Henrissat B."/>
            <person name="Grigoriev I.V."/>
            <person name="Hibbett D.S."/>
            <person name="Martin F."/>
        </authorList>
    </citation>
    <scope>NUCLEOTIDE SEQUENCE [LARGE SCALE GENOMIC DNA]</scope>
    <source>
        <strain evidence="12">FD-334 SS-4</strain>
    </source>
</reference>
<keyword evidence="6 10" id="KW-0560">Oxidoreductase</keyword>
<dbReference type="OrthoDB" id="2789670at2759"/>
<evidence type="ECO:0000313" key="12">
    <source>
        <dbReference type="Proteomes" id="UP000054270"/>
    </source>
</evidence>
<gene>
    <name evidence="11" type="ORF">HYPSUDRAFT_163683</name>
</gene>
<dbReference type="InterPro" id="IPR001128">
    <property type="entry name" value="Cyt_P450"/>
</dbReference>
<dbReference type="GO" id="GO:0004497">
    <property type="term" value="F:monooxygenase activity"/>
    <property type="evidence" value="ECO:0007669"/>
    <property type="project" value="UniProtKB-KW"/>
</dbReference>
<evidence type="ECO:0000256" key="1">
    <source>
        <dbReference type="ARBA" id="ARBA00001971"/>
    </source>
</evidence>
<evidence type="ECO:0008006" key="13">
    <source>
        <dbReference type="Google" id="ProtNLM"/>
    </source>
</evidence>
<keyword evidence="8 10" id="KW-0503">Monooxygenase</keyword>
<comment type="pathway">
    <text evidence="2">Secondary metabolite biosynthesis.</text>
</comment>
<keyword evidence="5 9" id="KW-0479">Metal-binding</keyword>
<dbReference type="OMA" id="HDHTGIL"/>
<dbReference type="PANTHER" id="PTHR46300:SF7">
    <property type="entry name" value="P450, PUTATIVE (EUROFUNG)-RELATED"/>
    <property type="match status" value="1"/>
</dbReference>
<protein>
    <recommendedName>
        <fullName evidence="13">Cytochrome P450</fullName>
    </recommendedName>
</protein>
<evidence type="ECO:0000256" key="7">
    <source>
        <dbReference type="ARBA" id="ARBA00023004"/>
    </source>
</evidence>
<dbReference type="AlphaFoldDB" id="A0A0D2PTX9"/>
<dbReference type="InterPro" id="IPR036396">
    <property type="entry name" value="Cyt_P450_sf"/>
</dbReference>
<dbReference type="InterPro" id="IPR017972">
    <property type="entry name" value="Cyt_P450_CS"/>
</dbReference>
<evidence type="ECO:0000256" key="10">
    <source>
        <dbReference type="RuleBase" id="RU000461"/>
    </source>
</evidence>
<dbReference type="CDD" id="cd11065">
    <property type="entry name" value="CYP64-like"/>
    <property type="match status" value="1"/>
</dbReference>
<evidence type="ECO:0000313" key="11">
    <source>
        <dbReference type="EMBL" id="KJA23100.1"/>
    </source>
</evidence>